<dbReference type="VEuPathDB" id="GiardiaDB:SS50377_27872"/>
<dbReference type="AlphaFoldDB" id="V6LX46"/>
<dbReference type="EMBL" id="AUWU02000008">
    <property type="protein sequence ID" value="KAH0569900.1"/>
    <property type="molecule type" value="Genomic_DNA"/>
</dbReference>
<proteinExistence type="predicted"/>
<organism evidence="1">
    <name type="scientific">Spironucleus salmonicida</name>
    <dbReference type="NCBI Taxonomy" id="348837"/>
    <lineage>
        <taxon>Eukaryota</taxon>
        <taxon>Metamonada</taxon>
        <taxon>Diplomonadida</taxon>
        <taxon>Hexamitidae</taxon>
        <taxon>Hexamitinae</taxon>
        <taxon>Spironucleus</taxon>
    </lineage>
</organism>
<protein>
    <submittedName>
        <fullName evidence="1">Uncharacterized protein</fullName>
    </submittedName>
</protein>
<accession>V6LX46</accession>
<reference evidence="1 2" key="1">
    <citation type="journal article" date="2014" name="PLoS Genet.">
        <title>The Genome of Spironucleus salmonicida Highlights a Fish Pathogen Adapted to Fluctuating Environments.</title>
        <authorList>
            <person name="Xu F."/>
            <person name="Jerlstrom-Hultqvist J."/>
            <person name="Einarsson E."/>
            <person name="Astvaldsson A."/>
            <person name="Svard S.G."/>
            <person name="Andersson J.O."/>
        </authorList>
    </citation>
    <scope>NUCLEOTIDE SEQUENCE</scope>
    <source>
        <strain evidence="2">ATCC 50377</strain>
    </source>
</reference>
<evidence type="ECO:0000313" key="2">
    <source>
        <dbReference type="EMBL" id="KAH0569900.1"/>
    </source>
</evidence>
<dbReference type="KEGG" id="ssao:94301895"/>
<evidence type="ECO:0000313" key="1">
    <source>
        <dbReference type="EMBL" id="EST48813.1"/>
    </source>
</evidence>
<dbReference type="RefSeq" id="XP_067760673.1">
    <property type="nucleotide sequence ID" value="XM_067911651.1"/>
</dbReference>
<keyword evidence="3" id="KW-1185">Reference proteome</keyword>
<dbReference type="GeneID" id="94301895"/>
<dbReference type="Proteomes" id="UP000018208">
    <property type="component" value="Unassembled WGS sequence"/>
</dbReference>
<gene>
    <name evidence="2" type="ORF">SS50377_27872</name>
    <name evidence="1" type="ORF">SS50377_jh022</name>
</gene>
<reference evidence="2" key="2">
    <citation type="submission" date="2020-12" db="EMBL/GenBank/DDBJ databases">
        <title>New Spironucleus salmonicida genome in near-complete chromosomes.</title>
        <authorList>
            <person name="Xu F."/>
            <person name="Kurt Z."/>
            <person name="Jimenez-Gonzalez A."/>
            <person name="Astvaldsson A."/>
            <person name="Andersson J.O."/>
            <person name="Svard S.G."/>
        </authorList>
    </citation>
    <scope>NUCLEOTIDE SEQUENCE</scope>
    <source>
        <strain evidence="2">ATCC 50377</strain>
    </source>
</reference>
<evidence type="ECO:0000313" key="3">
    <source>
        <dbReference type="Proteomes" id="UP000018208"/>
    </source>
</evidence>
<sequence>MSLRHGITVYLKYCCKNQSNQICIFDQITVFGLVANSNTALIEASQIVWNLRLSVQVSVKNSFNNSLDQQIQFQYSVLLLINLDYKYNSFQQMHSPIAIAIDLIMAFQGLQMFIFSYQIIVFNLNYNISYSVFFQSINTNLLVIFEAQFHVFNKFINQRAIPPPLNTVTTKTNIMICNYCIDKLIVNFFSIWIWC</sequence>
<dbReference type="EMBL" id="KI545975">
    <property type="protein sequence ID" value="EST48813.1"/>
    <property type="molecule type" value="Genomic_DNA"/>
</dbReference>
<name>V6LX46_9EUKA</name>